<protein>
    <submittedName>
        <fullName evidence="1">Uncharacterized protein</fullName>
    </submittedName>
</protein>
<evidence type="ECO:0000313" key="1">
    <source>
        <dbReference type="EMBL" id="KKK66182.1"/>
    </source>
</evidence>
<dbReference type="AlphaFoldDB" id="A0A0F8XAL1"/>
<dbReference type="EMBL" id="LAZR01060201">
    <property type="protein sequence ID" value="KKK66182.1"/>
    <property type="molecule type" value="Genomic_DNA"/>
</dbReference>
<proteinExistence type="predicted"/>
<name>A0A0F8XAL1_9ZZZZ</name>
<sequence>MRHTIKVEDIREHVNHLLENQRTVTAVGQHYGTEFRLGVASVLEYVLRATGNYTGYRYLSEAQMVVKEPPGVILHTDPDANEFPDRSRRRYF</sequence>
<accession>A0A0F8XAL1</accession>
<comment type="caution">
    <text evidence="1">The sequence shown here is derived from an EMBL/GenBank/DDBJ whole genome shotgun (WGS) entry which is preliminary data.</text>
</comment>
<reference evidence="1" key="1">
    <citation type="journal article" date="2015" name="Nature">
        <title>Complex archaea that bridge the gap between prokaryotes and eukaryotes.</title>
        <authorList>
            <person name="Spang A."/>
            <person name="Saw J.H."/>
            <person name="Jorgensen S.L."/>
            <person name="Zaremba-Niedzwiedzka K."/>
            <person name="Martijn J."/>
            <person name="Lind A.E."/>
            <person name="van Eijk R."/>
            <person name="Schleper C."/>
            <person name="Guy L."/>
            <person name="Ettema T.J."/>
        </authorList>
    </citation>
    <scope>NUCLEOTIDE SEQUENCE</scope>
</reference>
<organism evidence="1">
    <name type="scientific">marine sediment metagenome</name>
    <dbReference type="NCBI Taxonomy" id="412755"/>
    <lineage>
        <taxon>unclassified sequences</taxon>
        <taxon>metagenomes</taxon>
        <taxon>ecological metagenomes</taxon>
    </lineage>
</organism>
<gene>
    <name evidence="1" type="ORF">LCGC14_2966680</name>
</gene>